<keyword evidence="5 7" id="KW-0720">Serine protease</keyword>
<evidence type="ECO:0000256" key="2">
    <source>
        <dbReference type="ARBA" id="ARBA00022490"/>
    </source>
</evidence>
<comment type="catalytic activity">
    <reaction evidence="6 7 9">
        <text>Hydrolysis of proteins to small peptides in the presence of ATP and magnesium. alpha-casein is the usual test substrate. In the absence of ATP, only oligopeptides shorter than five residues are hydrolyzed (such as succinyl-Leu-Tyr-|-NHMec, and Leu-Tyr-Leu-|-Tyr-Trp, in which cleavage of the -Tyr-|-Leu- and -Tyr-|-Trp bonds also occurs).</text>
        <dbReference type="EC" id="3.4.21.92"/>
    </reaction>
</comment>
<dbReference type="NCBIfam" id="NF001368">
    <property type="entry name" value="PRK00277.1"/>
    <property type="match status" value="1"/>
</dbReference>
<dbReference type="Proteomes" id="UP001266099">
    <property type="component" value="Unassembled WGS sequence"/>
</dbReference>
<keyword evidence="4 7" id="KW-0378">Hydrolase</keyword>
<dbReference type="GO" id="GO:0006508">
    <property type="term" value="P:proteolysis"/>
    <property type="evidence" value="ECO:0007669"/>
    <property type="project" value="UniProtKB-KW"/>
</dbReference>
<reference evidence="14 15" key="1">
    <citation type="submission" date="2023-07" db="EMBL/GenBank/DDBJ databases">
        <title>Sequencing the genomes of 1000 actinobacteria strains.</title>
        <authorList>
            <person name="Klenk H.-P."/>
        </authorList>
    </citation>
    <scope>NUCLEOTIDE SEQUENCE [LARGE SCALE GENOMIC DNA]</scope>
    <source>
        <strain evidence="14 15">DSM 15539</strain>
    </source>
</reference>
<dbReference type="EC" id="3.4.21.92" evidence="7 10"/>
<sequence>MFPNIYSQAFPQHSGSAQSGSPAGYNAYNQRILPGGMAPMMPSNRYILPDYEERTPYGYRRQNPYAKLFEDRIVFLGVQVDDASADDVMAQLLVLESLDPESPITMYINSPGGSFTALTAIYDTMQYIKPQIQTVCLGQAASAAAVLLAAGSPGRRLALPNARILIHQPAMEGVQGQASDIAIVADEIDRMNQWLIDTIAKHSGTPVAQVEKDIARDKILTAQQAKEYGLVDQVLVSRKATA</sequence>
<evidence type="ECO:0000256" key="10">
    <source>
        <dbReference type="RuleBase" id="RU000549"/>
    </source>
</evidence>
<proteinExistence type="inferred from homology"/>
<evidence type="ECO:0000256" key="4">
    <source>
        <dbReference type="ARBA" id="ARBA00022801"/>
    </source>
</evidence>
<dbReference type="GO" id="GO:0004252">
    <property type="term" value="F:serine-type endopeptidase activity"/>
    <property type="evidence" value="ECO:0007669"/>
    <property type="project" value="UniProtKB-EC"/>
</dbReference>
<dbReference type="InterPro" id="IPR023562">
    <property type="entry name" value="ClpP/TepA"/>
</dbReference>
<evidence type="ECO:0000313" key="14">
    <source>
        <dbReference type="EMBL" id="MDR6939126.1"/>
    </source>
</evidence>
<evidence type="ECO:0000256" key="3">
    <source>
        <dbReference type="ARBA" id="ARBA00022670"/>
    </source>
</evidence>
<keyword evidence="2 7" id="KW-0963">Cytoplasm</keyword>
<dbReference type="SUPFAM" id="SSF52096">
    <property type="entry name" value="ClpP/crotonase"/>
    <property type="match status" value="1"/>
</dbReference>
<dbReference type="Gene3D" id="3.90.226.10">
    <property type="entry name" value="2-enoyl-CoA Hydratase, Chain A, domain 1"/>
    <property type="match status" value="1"/>
</dbReference>
<feature type="active site" evidence="7 9">
    <location>
        <position position="167"/>
    </location>
</feature>
<dbReference type="InterPro" id="IPR033135">
    <property type="entry name" value="ClpP_His_AS"/>
</dbReference>
<evidence type="ECO:0000256" key="9">
    <source>
        <dbReference type="PROSITE-ProRule" id="PRU10086"/>
    </source>
</evidence>
<dbReference type="InterPro" id="IPR029045">
    <property type="entry name" value="ClpP/crotonase-like_dom_sf"/>
</dbReference>
<comment type="similarity">
    <text evidence="1 7 12">Belongs to the peptidase S14 family.</text>
</comment>
<evidence type="ECO:0000256" key="11">
    <source>
        <dbReference type="RuleBase" id="RU000550"/>
    </source>
</evidence>
<evidence type="ECO:0000256" key="13">
    <source>
        <dbReference type="SAM" id="MobiDB-lite"/>
    </source>
</evidence>
<evidence type="ECO:0000256" key="5">
    <source>
        <dbReference type="ARBA" id="ARBA00022825"/>
    </source>
</evidence>
<gene>
    <name evidence="7" type="primary">clpP</name>
    <name evidence="14" type="ORF">J2S36_000669</name>
</gene>
<feature type="active site" evidence="8">
    <location>
        <position position="142"/>
    </location>
</feature>
<dbReference type="PANTHER" id="PTHR10381">
    <property type="entry name" value="ATP-DEPENDENT CLP PROTEASE PROTEOLYTIC SUBUNIT"/>
    <property type="match status" value="1"/>
</dbReference>
<dbReference type="PRINTS" id="PR00127">
    <property type="entry name" value="CLPPROTEASEP"/>
</dbReference>
<comment type="function">
    <text evidence="7 11">Cleaves peptides in various proteins in a process that requires ATP hydrolysis. Has a chymotrypsin-like activity. Plays a major role in the degradation of misfolded proteins.</text>
</comment>
<comment type="caution">
    <text evidence="14">The sequence shown here is derived from an EMBL/GenBank/DDBJ whole genome shotgun (WGS) entry which is preliminary data.</text>
</comment>
<comment type="subcellular location">
    <subcellularLocation>
        <location evidence="7">Cytoplasm</location>
    </subcellularLocation>
</comment>
<feature type="region of interest" description="Disordered" evidence="13">
    <location>
        <begin position="1"/>
        <end position="21"/>
    </location>
</feature>
<dbReference type="PANTHER" id="PTHR10381:SF26">
    <property type="entry name" value="ATP-DEPENDENT CLP PROTEASE PROTEOLYTIC SUBUNIT-LIKE-RELATED"/>
    <property type="match status" value="1"/>
</dbReference>
<accession>A0ABU1T182</accession>
<evidence type="ECO:0000256" key="12">
    <source>
        <dbReference type="RuleBase" id="RU003567"/>
    </source>
</evidence>
<dbReference type="EMBL" id="JAVDUJ010000001">
    <property type="protein sequence ID" value="MDR6939126.1"/>
    <property type="molecule type" value="Genomic_DNA"/>
</dbReference>
<dbReference type="NCBIfam" id="NF009205">
    <property type="entry name" value="PRK12553.1"/>
    <property type="match status" value="1"/>
</dbReference>
<dbReference type="InterPro" id="IPR018215">
    <property type="entry name" value="ClpP_Ser_AS"/>
</dbReference>
<evidence type="ECO:0000256" key="6">
    <source>
        <dbReference type="ARBA" id="ARBA00034021"/>
    </source>
</evidence>
<organism evidence="14 15">
    <name type="scientific">Arcanobacterium hippocoleae</name>
    <dbReference type="NCBI Taxonomy" id="149017"/>
    <lineage>
        <taxon>Bacteria</taxon>
        <taxon>Bacillati</taxon>
        <taxon>Actinomycetota</taxon>
        <taxon>Actinomycetes</taxon>
        <taxon>Actinomycetales</taxon>
        <taxon>Actinomycetaceae</taxon>
        <taxon>Arcanobacterium</taxon>
    </lineage>
</organism>
<comment type="subunit">
    <text evidence="7">Fourteen ClpP subunits assemble into 2 heptameric rings which stack back to back to give a disk-like structure with a central cavity, resembling the structure of eukaryotic proteasomes.</text>
</comment>
<keyword evidence="3 7" id="KW-0645">Protease</keyword>
<keyword evidence="15" id="KW-1185">Reference proteome</keyword>
<evidence type="ECO:0000256" key="8">
    <source>
        <dbReference type="PROSITE-ProRule" id="PRU10085"/>
    </source>
</evidence>
<dbReference type="PROSITE" id="PS00381">
    <property type="entry name" value="CLP_PROTEASE_SER"/>
    <property type="match status" value="1"/>
</dbReference>
<protein>
    <recommendedName>
        <fullName evidence="7 12">ATP-dependent Clp protease proteolytic subunit</fullName>
        <ecNumber evidence="7 10">3.4.21.92</ecNumber>
    </recommendedName>
    <alternativeName>
        <fullName evidence="7">Endopeptidase Clp</fullName>
    </alternativeName>
</protein>
<dbReference type="HAMAP" id="MF_00444">
    <property type="entry name" value="ClpP"/>
    <property type="match status" value="1"/>
</dbReference>
<evidence type="ECO:0000256" key="1">
    <source>
        <dbReference type="ARBA" id="ARBA00007039"/>
    </source>
</evidence>
<evidence type="ECO:0000313" key="15">
    <source>
        <dbReference type="Proteomes" id="UP001266099"/>
    </source>
</evidence>
<evidence type="ECO:0000256" key="7">
    <source>
        <dbReference type="HAMAP-Rule" id="MF_00444"/>
    </source>
</evidence>
<dbReference type="PROSITE" id="PS00382">
    <property type="entry name" value="CLP_PROTEASE_HIS"/>
    <property type="match status" value="1"/>
</dbReference>
<feature type="active site" description="Nucleophile" evidence="7">
    <location>
        <position position="142"/>
    </location>
</feature>
<dbReference type="CDD" id="cd07017">
    <property type="entry name" value="S14_ClpP_2"/>
    <property type="match status" value="1"/>
</dbReference>
<name>A0ABU1T182_9ACTO</name>
<dbReference type="Pfam" id="PF00574">
    <property type="entry name" value="CLP_protease"/>
    <property type="match status" value="1"/>
</dbReference>
<dbReference type="InterPro" id="IPR001907">
    <property type="entry name" value="ClpP"/>
</dbReference>